<dbReference type="AlphaFoldDB" id="A0A0E9TC66"/>
<organism evidence="1">
    <name type="scientific">Anguilla anguilla</name>
    <name type="common">European freshwater eel</name>
    <name type="synonym">Muraena anguilla</name>
    <dbReference type="NCBI Taxonomy" id="7936"/>
    <lineage>
        <taxon>Eukaryota</taxon>
        <taxon>Metazoa</taxon>
        <taxon>Chordata</taxon>
        <taxon>Craniata</taxon>
        <taxon>Vertebrata</taxon>
        <taxon>Euteleostomi</taxon>
        <taxon>Actinopterygii</taxon>
        <taxon>Neopterygii</taxon>
        <taxon>Teleostei</taxon>
        <taxon>Anguilliformes</taxon>
        <taxon>Anguillidae</taxon>
        <taxon>Anguilla</taxon>
    </lineage>
</organism>
<dbReference type="EMBL" id="GBXM01054527">
    <property type="protein sequence ID" value="JAH54050.1"/>
    <property type="molecule type" value="Transcribed_RNA"/>
</dbReference>
<reference evidence="1" key="1">
    <citation type="submission" date="2014-11" db="EMBL/GenBank/DDBJ databases">
        <authorList>
            <person name="Amaro Gonzalez C."/>
        </authorList>
    </citation>
    <scope>NUCLEOTIDE SEQUENCE</scope>
</reference>
<dbReference type="EMBL" id="GBXM01058087">
    <property type="protein sequence ID" value="JAH50490.1"/>
    <property type="molecule type" value="Transcribed_RNA"/>
</dbReference>
<accession>A0A0E9TC66</accession>
<sequence>MATEGRHIKLNLFFLSFQGQLRINPKKYHEAFIPAPVSISFHSFCGKI</sequence>
<proteinExistence type="predicted"/>
<name>A0A0E9TC66_ANGAN</name>
<reference evidence="1" key="2">
    <citation type="journal article" date="2015" name="Fish Shellfish Immunol.">
        <title>Early steps in the European eel (Anguilla anguilla)-Vibrio vulnificus interaction in the gills: Role of the RtxA13 toxin.</title>
        <authorList>
            <person name="Callol A."/>
            <person name="Pajuelo D."/>
            <person name="Ebbesson L."/>
            <person name="Teles M."/>
            <person name="MacKenzie S."/>
            <person name="Amaro C."/>
        </authorList>
    </citation>
    <scope>NUCLEOTIDE SEQUENCE</scope>
</reference>
<evidence type="ECO:0000313" key="1">
    <source>
        <dbReference type="EMBL" id="JAH50490.1"/>
    </source>
</evidence>
<protein>
    <submittedName>
        <fullName evidence="1">Uncharacterized protein</fullName>
    </submittedName>
</protein>